<evidence type="ECO:0000256" key="2">
    <source>
        <dbReference type="ARBA" id="ARBA00022692"/>
    </source>
</evidence>
<feature type="transmembrane region" description="Helical" evidence="7">
    <location>
        <begin position="182"/>
        <end position="201"/>
    </location>
</feature>
<evidence type="ECO:0000313" key="9">
    <source>
        <dbReference type="EMBL" id="KAH7125313.1"/>
    </source>
</evidence>
<keyword evidence="10" id="KW-1185">Reference proteome</keyword>
<dbReference type="InterPro" id="IPR018617">
    <property type="entry name" value="Ima1_N"/>
</dbReference>
<evidence type="ECO:0000256" key="6">
    <source>
        <dbReference type="SAM" id="MobiDB-lite"/>
    </source>
</evidence>
<dbReference type="GO" id="GO:0034992">
    <property type="term" value="C:microtubule organizing center attachment site"/>
    <property type="evidence" value="ECO:0007669"/>
    <property type="project" value="TreeGrafter"/>
</dbReference>
<evidence type="ECO:0000256" key="1">
    <source>
        <dbReference type="ARBA" id="ARBA00004473"/>
    </source>
</evidence>
<dbReference type="Proteomes" id="UP000700596">
    <property type="component" value="Unassembled WGS sequence"/>
</dbReference>
<keyword evidence="5" id="KW-0539">Nucleus</keyword>
<evidence type="ECO:0000256" key="7">
    <source>
        <dbReference type="SAM" id="Phobius"/>
    </source>
</evidence>
<dbReference type="GO" id="GO:0071765">
    <property type="term" value="P:nuclear inner membrane organization"/>
    <property type="evidence" value="ECO:0007669"/>
    <property type="project" value="InterPro"/>
</dbReference>
<evidence type="ECO:0000259" key="8">
    <source>
        <dbReference type="Pfam" id="PF09779"/>
    </source>
</evidence>
<organism evidence="9 10">
    <name type="scientific">Dendryphion nanum</name>
    <dbReference type="NCBI Taxonomy" id="256645"/>
    <lineage>
        <taxon>Eukaryota</taxon>
        <taxon>Fungi</taxon>
        <taxon>Dikarya</taxon>
        <taxon>Ascomycota</taxon>
        <taxon>Pezizomycotina</taxon>
        <taxon>Dothideomycetes</taxon>
        <taxon>Pleosporomycetidae</taxon>
        <taxon>Pleosporales</taxon>
        <taxon>Torulaceae</taxon>
        <taxon>Dendryphion</taxon>
    </lineage>
</organism>
<accession>A0A9P9IK87</accession>
<feature type="region of interest" description="Disordered" evidence="6">
    <location>
        <begin position="380"/>
        <end position="417"/>
    </location>
</feature>
<dbReference type="EMBL" id="JAGMWT010000007">
    <property type="protein sequence ID" value="KAH7125313.1"/>
    <property type="molecule type" value="Genomic_DNA"/>
</dbReference>
<evidence type="ECO:0000256" key="5">
    <source>
        <dbReference type="ARBA" id="ARBA00023242"/>
    </source>
</evidence>
<keyword evidence="2 7" id="KW-0812">Transmembrane</keyword>
<evidence type="ECO:0000256" key="3">
    <source>
        <dbReference type="ARBA" id="ARBA00022989"/>
    </source>
</evidence>
<feature type="domain" description="Ima1 N-terminal" evidence="8">
    <location>
        <begin position="9"/>
        <end position="135"/>
    </location>
</feature>
<feature type="transmembrane region" description="Helical" evidence="7">
    <location>
        <begin position="304"/>
        <end position="327"/>
    </location>
</feature>
<feature type="transmembrane region" description="Helical" evidence="7">
    <location>
        <begin position="273"/>
        <end position="292"/>
    </location>
</feature>
<feature type="compositionally biased region" description="Pro residues" evidence="6">
    <location>
        <begin position="386"/>
        <end position="396"/>
    </location>
</feature>
<feature type="compositionally biased region" description="Polar residues" evidence="6">
    <location>
        <begin position="397"/>
        <end position="411"/>
    </location>
</feature>
<dbReference type="GO" id="GO:0034506">
    <property type="term" value="C:chromosome, centromeric core domain"/>
    <property type="evidence" value="ECO:0007669"/>
    <property type="project" value="TreeGrafter"/>
</dbReference>
<feature type="transmembrane region" description="Helical" evidence="7">
    <location>
        <begin position="235"/>
        <end position="253"/>
    </location>
</feature>
<dbReference type="Pfam" id="PF09779">
    <property type="entry name" value="Ima1_N"/>
    <property type="match status" value="1"/>
</dbReference>
<comment type="subcellular location">
    <subcellularLocation>
        <location evidence="1">Nucleus inner membrane</location>
        <topology evidence="1">Multi-pass membrane protein</topology>
    </subcellularLocation>
</comment>
<evidence type="ECO:0000313" key="10">
    <source>
        <dbReference type="Proteomes" id="UP000700596"/>
    </source>
</evidence>
<evidence type="ECO:0000256" key="4">
    <source>
        <dbReference type="ARBA" id="ARBA00023136"/>
    </source>
</evidence>
<dbReference type="GO" id="GO:0005637">
    <property type="term" value="C:nuclear inner membrane"/>
    <property type="evidence" value="ECO:0007669"/>
    <property type="project" value="UniProtKB-SubCell"/>
</dbReference>
<proteinExistence type="predicted"/>
<dbReference type="OrthoDB" id="5966927at2759"/>
<keyword evidence="3 7" id="KW-1133">Transmembrane helix</keyword>
<gene>
    <name evidence="9" type="ORF">B0J11DRAFT_302097</name>
</gene>
<dbReference type="GO" id="GO:0044732">
    <property type="term" value="C:mitotic spindle pole body"/>
    <property type="evidence" value="ECO:0007669"/>
    <property type="project" value="TreeGrafter"/>
</dbReference>
<keyword evidence="4 7" id="KW-0472">Membrane</keyword>
<dbReference type="PANTHER" id="PTHR28538">
    <property type="entry name" value="INTEGRAL INNER NUCLEAR MEMBRANE PROTEIN IMA1"/>
    <property type="match status" value="1"/>
</dbReference>
<comment type="caution">
    <text evidence="9">The sequence shown here is derived from an EMBL/GenBank/DDBJ whole genome shotgun (WGS) entry which is preliminary data.</text>
</comment>
<dbReference type="InterPro" id="IPR042321">
    <property type="entry name" value="Ima1"/>
</dbReference>
<reference evidence="9" key="1">
    <citation type="journal article" date="2021" name="Nat. Commun.">
        <title>Genetic determinants of endophytism in the Arabidopsis root mycobiome.</title>
        <authorList>
            <person name="Mesny F."/>
            <person name="Miyauchi S."/>
            <person name="Thiergart T."/>
            <person name="Pickel B."/>
            <person name="Atanasova L."/>
            <person name="Karlsson M."/>
            <person name="Huettel B."/>
            <person name="Barry K.W."/>
            <person name="Haridas S."/>
            <person name="Chen C."/>
            <person name="Bauer D."/>
            <person name="Andreopoulos W."/>
            <person name="Pangilinan J."/>
            <person name="LaButti K."/>
            <person name="Riley R."/>
            <person name="Lipzen A."/>
            <person name="Clum A."/>
            <person name="Drula E."/>
            <person name="Henrissat B."/>
            <person name="Kohler A."/>
            <person name="Grigoriev I.V."/>
            <person name="Martin F.M."/>
            <person name="Hacquard S."/>
        </authorList>
    </citation>
    <scope>NUCLEOTIDE SEQUENCE</scope>
    <source>
        <strain evidence="9">MPI-CAGE-CH-0243</strain>
    </source>
</reference>
<dbReference type="AlphaFoldDB" id="A0A9P9IK87"/>
<protein>
    <submittedName>
        <fullName evidence="9">Ima1 N-terminal domain-containing protein</fullName>
    </submittedName>
</protein>
<name>A0A9P9IK87_9PLEO</name>
<sequence length="567" mass="63604">MAPFFTRRLRCFYCGGYSDNSQGGIPRSWLCGHCEAVNHLDEHGEISEPPAHSTTTVPRVRFAAPRATSPITMPNESPFCNECQRNLTLIDRMMAEYIPEEDDPDYENHVATANTYRAELDTRFPYPCEKCIHAVNQQLRNSDYLAKSDALRRVLQNSKENRMRYSAPRQLWTLRIVRTAKLAYILSIATGILWHILAISASPAGASDGIVYWDICLKQLWSFGEVDPACFKSTSMLNVVGWALVVDLATIWWNPKLEEKTVRTGGRMRGLTALWVVRAIILGCRYFSFLILRNLPEDQDELHFFRNTHMGMAIALMGSAILSWHLVSTEYQSTKVMRPIGPHLPQAQSVAVDNAAPAPYQPVRPKVTTYDTMAQSFTSSLANPAQTPPSNFPPSPTLSASSVSTRPTEASTPYPRKFSTATLDDEMDWTPTRPRFGSNVEIQPAAWPNPEPVQSSSPKHSIFNQRDPNPFANKVPAFPKGANQKVDPWKQGVWAPALPAIKRNFFTDMMNKGASPDSQKRIVEGGVPKKVAQNAEMFQAPQLKYDYQGYSGYKTTGLEDKFNDLFS</sequence>
<dbReference type="PANTHER" id="PTHR28538:SF1">
    <property type="entry name" value="INTEGRAL INNER NUCLEAR MEMBRANE PROTEIN IMA1"/>
    <property type="match status" value="1"/>
</dbReference>